<dbReference type="AlphaFoldDB" id="A0A3E1NLR0"/>
<dbReference type="Proteomes" id="UP000261284">
    <property type="component" value="Unassembled WGS sequence"/>
</dbReference>
<accession>A0A3E1NLR0</accession>
<dbReference type="EMBL" id="QTJU01000002">
    <property type="protein sequence ID" value="RFM28866.1"/>
    <property type="molecule type" value="Genomic_DNA"/>
</dbReference>
<name>A0A3E1NLR0_9BACT</name>
<keyword evidence="2" id="KW-1185">Reference proteome</keyword>
<sequence>MTESNIFIKIISMPKAWLALFLLISFSACKGKKTAVSGDAPVKTNDFLAAFPTLTLPFQAADTNVQKLADTTVISHKVMSQFVPDSVVTLFAGKDTKTKIHPIGKIDKGSGELYLLANFSQGKKTKLVAFVLDKKDKYITALPLLSNSNDDGHRHYVNINREPTFTIGREKISAENQLLYTRNGYAFNSSAAAFIAITNETNEDAHKNTDIINPIDTLPRKNKYSGEYAENKKNFISIRDGRNASTYQFFLHFEKNDGQCTGELKGELVMRDDRKAIFHENGDPCVIDFTFSSSDIIIKEQGSCGNHRGMRCQFNDTYRKKKEKKKGSKV</sequence>
<evidence type="ECO:0000313" key="2">
    <source>
        <dbReference type="Proteomes" id="UP000261284"/>
    </source>
</evidence>
<protein>
    <submittedName>
        <fullName evidence="1">Uncharacterized protein</fullName>
    </submittedName>
</protein>
<evidence type="ECO:0000313" key="1">
    <source>
        <dbReference type="EMBL" id="RFM28866.1"/>
    </source>
</evidence>
<gene>
    <name evidence="1" type="ORF">DXN05_08835</name>
</gene>
<comment type="caution">
    <text evidence="1">The sequence shown here is derived from an EMBL/GenBank/DDBJ whole genome shotgun (WGS) entry which is preliminary data.</text>
</comment>
<organism evidence="1 2">
    <name type="scientific">Deminuibacter soli</name>
    <dbReference type="NCBI Taxonomy" id="2291815"/>
    <lineage>
        <taxon>Bacteria</taxon>
        <taxon>Pseudomonadati</taxon>
        <taxon>Bacteroidota</taxon>
        <taxon>Chitinophagia</taxon>
        <taxon>Chitinophagales</taxon>
        <taxon>Chitinophagaceae</taxon>
        <taxon>Deminuibacter</taxon>
    </lineage>
</organism>
<proteinExistence type="predicted"/>
<reference evidence="1 2" key="1">
    <citation type="submission" date="2018-08" db="EMBL/GenBank/DDBJ databases">
        <title>Chitinophagaceae sp. K23C18032701, a novel bacterium isolated from forest soil.</title>
        <authorList>
            <person name="Wang C."/>
        </authorList>
    </citation>
    <scope>NUCLEOTIDE SEQUENCE [LARGE SCALE GENOMIC DNA]</scope>
    <source>
        <strain evidence="1 2">K23C18032701</strain>
    </source>
</reference>